<dbReference type="Gene3D" id="3.60.120.10">
    <property type="entry name" value="Anthranilate synthase"/>
    <property type="match status" value="1"/>
</dbReference>
<dbReference type="EC" id="5.4.4.2" evidence="3"/>
<dbReference type="EMBL" id="CP133721">
    <property type="protein sequence ID" value="WMW78494.1"/>
    <property type="molecule type" value="Genomic_DNA"/>
</dbReference>
<dbReference type="NCBIfam" id="TIGR00543">
    <property type="entry name" value="isochor_syn"/>
    <property type="match status" value="1"/>
</dbReference>
<comment type="catalytic activity">
    <reaction evidence="1">
        <text>chorismate = isochorismate</text>
        <dbReference type="Rhea" id="RHEA:18985"/>
        <dbReference type="ChEBI" id="CHEBI:29748"/>
        <dbReference type="ChEBI" id="CHEBI:29780"/>
        <dbReference type="EC" id="5.4.4.2"/>
    </reaction>
</comment>
<evidence type="ECO:0000259" key="6">
    <source>
        <dbReference type="Pfam" id="PF00425"/>
    </source>
</evidence>
<dbReference type="Pfam" id="PF00425">
    <property type="entry name" value="Chorismate_bind"/>
    <property type="match status" value="1"/>
</dbReference>
<evidence type="ECO:0000313" key="8">
    <source>
        <dbReference type="Proteomes" id="UP001180481"/>
    </source>
</evidence>
<evidence type="ECO:0000313" key="7">
    <source>
        <dbReference type="EMBL" id="WMW78494.1"/>
    </source>
</evidence>
<gene>
    <name evidence="7" type="ORF">RF683_03330</name>
</gene>
<dbReference type="InterPro" id="IPR005801">
    <property type="entry name" value="ADC_synthase"/>
</dbReference>
<name>A0ABY9RBG7_9FLAO</name>
<organism evidence="7 8">
    <name type="scientific">Flavobacterium nakdongensis</name>
    <dbReference type="NCBI Taxonomy" id="3073563"/>
    <lineage>
        <taxon>Bacteria</taxon>
        <taxon>Pseudomonadati</taxon>
        <taxon>Bacteroidota</taxon>
        <taxon>Flavobacteriia</taxon>
        <taxon>Flavobacteriales</taxon>
        <taxon>Flavobacteriaceae</taxon>
        <taxon>Flavobacterium</taxon>
    </lineage>
</organism>
<dbReference type="GO" id="GO:0008909">
    <property type="term" value="F:isochorismate synthase activity"/>
    <property type="evidence" value="ECO:0007669"/>
    <property type="project" value="UniProtKB-EC"/>
</dbReference>
<evidence type="ECO:0000256" key="3">
    <source>
        <dbReference type="ARBA" id="ARBA00012824"/>
    </source>
</evidence>
<reference evidence="7" key="1">
    <citation type="submission" date="2023-09" db="EMBL/GenBank/DDBJ databases">
        <title>Flavobacterium sp. 20NA77.7 isolated from freshwater.</title>
        <authorList>
            <person name="Le V."/>
            <person name="Ko S.-R."/>
            <person name="Ahn C.-Y."/>
            <person name="Oh H.-M."/>
        </authorList>
    </citation>
    <scope>NUCLEOTIDE SEQUENCE</scope>
    <source>
        <strain evidence="7">20NA77.7</strain>
    </source>
</reference>
<dbReference type="PANTHER" id="PTHR42839:SF2">
    <property type="entry name" value="ISOCHORISMATE SYNTHASE ENTC"/>
    <property type="match status" value="1"/>
</dbReference>
<evidence type="ECO:0000256" key="5">
    <source>
        <dbReference type="ARBA" id="ARBA00041564"/>
    </source>
</evidence>
<keyword evidence="4 7" id="KW-0413">Isomerase</keyword>
<sequence length="342" mass="38397">MPIFEKIEQCLIAQNPFVAYLKPNELTCNLLVQKDADLKLFSGQSGFVFFPFDKGDKVVIPFEEADFSQGIIEKKHYNLVSDISSSQTDKVVFEQLVSNGIEAIKKGEFEKVVLSRKIVLKKQLSVLETFQNLISTYSSAFQYLFFHPKLGLWMGATPEQLVKINQQQLETVALAGTKLYSEEVKWTQKEIIEQKIVTDYIVSNIDKKVENIKVSGPNTTKAGNLAHLKSIITGQLPSDNFAMTLIENLHPTPAVCGVPKNVAQSFIHNHEGYDRKYYTGFLGEYAIAGSTNLFVNLRCIEIEEKAVTIYVGCGITGDSIPTNEYIETENKSMTMRNVLVTK</sequence>
<keyword evidence="8" id="KW-1185">Reference proteome</keyword>
<evidence type="ECO:0000256" key="2">
    <source>
        <dbReference type="ARBA" id="ARBA00005297"/>
    </source>
</evidence>
<accession>A0ABY9RBG7</accession>
<dbReference type="SUPFAM" id="SSF56322">
    <property type="entry name" value="ADC synthase"/>
    <property type="match status" value="1"/>
</dbReference>
<feature type="domain" description="Chorismate-utilising enzyme C-terminal" evidence="6">
    <location>
        <begin position="92"/>
        <end position="331"/>
    </location>
</feature>
<comment type="similarity">
    <text evidence="2">Belongs to the isochorismate synthase family.</text>
</comment>
<evidence type="ECO:0000256" key="1">
    <source>
        <dbReference type="ARBA" id="ARBA00000799"/>
    </source>
</evidence>
<dbReference type="PANTHER" id="PTHR42839">
    <property type="entry name" value="ISOCHORISMATE SYNTHASE ENTC"/>
    <property type="match status" value="1"/>
</dbReference>
<dbReference type="InterPro" id="IPR015890">
    <property type="entry name" value="Chorismate_C"/>
</dbReference>
<dbReference type="Proteomes" id="UP001180481">
    <property type="component" value="Chromosome"/>
</dbReference>
<dbReference type="InterPro" id="IPR004561">
    <property type="entry name" value="IsoChor_synthase"/>
</dbReference>
<dbReference type="RefSeq" id="WP_309532799.1">
    <property type="nucleotide sequence ID" value="NZ_CP133721.1"/>
</dbReference>
<proteinExistence type="inferred from homology"/>
<evidence type="ECO:0000256" key="4">
    <source>
        <dbReference type="ARBA" id="ARBA00023235"/>
    </source>
</evidence>
<protein>
    <recommendedName>
        <fullName evidence="3">isochorismate synthase</fullName>
        <ecNumber evidence="3">5.4.4.2</ecNumber>
    </recommendedName>
    <alternativeName>
        <fullName evidence="5">Isochorismate mutase</fullName>
    </alternativeName>
</protein>